<organism evidence="11 12">
    <name type="scientific">Rhizobium metallidurans</name>
    <dbReference type="NCBI Taxonomy" id="1265931"/>
    <lineage>
        <taxon>Bacteria</taxon>
        <taxon>Pseudomonadati</taxon>
        <taxon>Pseudomonadota</taxon>
        <taxon>Alphaproteobacteria</taxon>
        <taxon>Hyphomicrobiales</taxon>
        <taxon>Rhizobiaceae</taxon>
        <taxon>Rhizobium/Agrobacterium group</taxon>
        <taxon>Rhizobium</taxon>
    </lineage>
</organism>
<name>A0A7W6CN61_9HYPH</name>
<comment type="pathway">
    <text evidence="10">Lipid metabolism; phospholipid metabolism.</text>
</comment>
<reference evidence="11 12" key="1">
    <citation type="submission" date="2020-08" db="EMBL/GenBank/DDBJ databases">
        <title>Genomic Encyclopedia of Type Strains, Phase IV (KMG-IV): sequencing the most valuable type-strain genomes for metagenomic binning, comparative biology and taxonomic classification.</title>
        <authorList>
            <person name="Goeker M."/>
        </authorList>
    </citation>
    <scope>NUCLEOTIDE SEQUENCE [LARGE SCALE GENOMIC DNA]</scope>
    <source>
        <strain evidence="11 12">DSM 26575</strain>
    </source>
</reference>
<comment type="caution">
    <text evidence="11">The sequence shown here is derived from an EMBL/GenBank/DDBJ whole genome shotgun (WGS) entry which is preliminary data.</text>
</comment>
<keyword evidence="7 10" id="KW-0472">Membrane</keyword>
<dbReference type="UniPathway" id="UPA00085"/>
<proteinExistence type="inferred from homology"/>
<comment type="subcellular location">
    <subcellularLocation>
        <location evidence="10">Cell membrane</location>
        <topology evidence="10">Multi-pass membrane protein</topology>
    </subcellularLocation>
</comment>
<evidence type="ECO:0000256" key="3">
    <source>
        <dbReference type="ARBA" id="ARBA00022679"/>
    </source>
</evidence>
<dbReference type="PANTHER" id="PTHR30309">
    <property type="entry name" value="INNER MEMBRANE PROTEIN YGIH"/>
    <property type="match status" value="1"/>
</dbReference>
<evidence type="ECO:0000256" key="5">
    <source>
        <dbReference type="ARBA" id="ARBA00022989"/>
    </source>
</evidence>
<dbReference type="HAMAP" id="MF_01043">
    <property type="entry name" value="PlsY"/>
    <property type="match status" value="1"/>
</dbReference>
<keyword evidence="6 10" id="KW-0443">Lipid metabolism</keyword>
<keyword evidence="2 10" id="KW-0444">Lipid biosynthesis</keyword>
<keyword evidence="9 10" id="KW-1208">Phospholipid metabolism</keyword>
<dbReference type="PANTHER" id="PTHR30309:SF0">
    <property type="entry name" value="GLYCEROL-3-PHOSPHATE ACYLTRANSFERASE-RELATED"/>
    <property type="match status" value="1"/>
</dbReference>
<evidence type="ECO:0000256" key="6">
    <source>
        <dbReference type="ARBA" id="ARBA00023098"/>
    </source>
</evidence>
<gene>
    <name evidence="10" type="primary">plsY</name>
    <name evidence="11" type="ORF">GGQ67_001717</name>
</gene>
<evidence type="ECO:0000256" key="2">
    <source>
        <dbReference type="ARBA" id="ARBA00022516"/>
    </source>
</evidence>
<dbReference type="InterPro" id="IPR003811">
    <property type="entry name" value="G3P_acylTferase_PlsY"/>
</dbReference>
<dbReference type="EC" id="2.3.1.275" evidence="10"/>
<keyword evidence="1 10" id="KW-1003">Cell membrane</keyword>
<feature type="transmembrane region" description="Helical" evidence="10">
    <location>
        <begin position="118"/>
        <end position="142"/>
    </location>
</feature>
<keyword evidence="4 10" id="KW-0812">Transmembrane</keyword>
<dbReference type="AlphaFoldDB" id="A0A7W6CN61"/>
<keyword evidence="5 10" id="KW-1133">Transmembrane helix</keyword>
<dbReference type="RefSeq" id="WP_183899715.1">
    <property type="nucleotide sequence ID" value="NZ_JACIDW010000003.1"/>
</dbReference>
<dbReference type="EMBL" id="JACIDW010000003">
    <property type="protein sequence ID" value="MBB3964078.1"/>
    <property type="molecule type" value="Genomic_DNA"/>
</dbReference>
<dbReference type="NCBIfam" id="TIGR00023">
    <property type="entry name" value="glycerol-3-phosphate 1-O-acyltransferase PlsY"/>
    <property type="match status" value="1"/>
</dbReference>
<dbReference type="GO" id="GO:0005886">
    <property type="term" value="C:plasma membrane"/>
    <property type="evidence" value="ECO:0007669"/>
    <property type="project" value="UniProtKB-SubCell"/>
</dbReference>
<comment type="subunit">
    <text evidence="10">Probably interacts with PlsX.</text>
</comment>
<dbReference type="GO" id="GO:0008654">
    <property type="term" value="P:phospholipid biosynthetic process"/>
    <property type="evidence" value="ECO:0007669"/>
    <property type="project" value="UniProtKB-UniRule"/>
</dbReference>
<comment type="function">
    <text evidence="10">Catalyzes the transfer of an acyl group from acyl-phosphate (acyl-PO(4)) to glycerol-3-phosphate (G3P) to form lysophosphatidic acid (LPA). This enzyme utilizes acyl-phosphate as fatty acyl donor, but not acyl-CoA or acyl-ACP.</text>
</comment>
<protein>
    <recommendedName>
        <fullName evidence="10">Glycerol-3-phosphate acyltransferase</fullName>
    </recommendedName>
    <alternativeName>
        <fullName evidence="10">Acyl-PO4 G3P acyltransferase</fullName>
    </alternativeName>
    <alternativeName>
        <fullName evidence="10">Acyl-phosphate--glycerol-3-phosphate acyltransferase</fullName>
    </alternativeName>
    <alternativeName>
        <fullName evidence="10">G3P acyltransferase</fullName>
        <shortName evidence="10">GPAT</shortName>
        <ecNumber evidence="10">2.3.1.275</ecNumber>
    </alternativeName>
    <alternativeName>
        <fullName evidence="10">Lysophosphatidic acid synthase</fullName>
        <shortName evidence="10">LPA synthase</shortName>
    </alternativeName>
</protein>
<sequence length="206" mass="21400">MGADLMTWQITWQIALAAAAIGYLLGSIPFGLILTRAAGLGDVRSIGSGNIGATNVLRTGNKKLAAATLLLDALKASAAAWIVSYFFGPEAAAIAGFFAFIGHLFPVWIGFKGGKGVATYIGTLLGVAPLMVLAFAAVWLGVAFVTRYSSLSALVAMLVIPVALWILGAEKVAAIMAIMTVISYWKHKANISRLLSGTESKIGAKG</sequence>
<keyword evidence="3 10" id="KW-0808">Transferase</keyword>
<dbReference type="GO" id="GO:0043772">
    <property type="term" value="F:acyl-phosphate glycerol-3-phosphate acyltransferase activity"/>
    <property type="evidence" value="ECO:0007669"/>
    <property type="project" value="UniProtKB-UniRule"/>
</dbReference>
<feature type="transmembrane region" description="Helical" evidence="10">
    <location>
        <begin position="12"/>
        <end position="34"/>
    </location>
</feature>
<dbReference type="Pfam" id="PF02660">
    <property type="entry name" value="G3P_acyltransf"/>
    <property type="match status" value="1"/>
</dbReference>
<evidence type="ECO:0000256" key="8">
    <source>
        <dbReference type="ARBA" id="ARBA00023209"/>
    </source>
</evidence>
<evidence type="ECO:0000256" key="1">
    <source>
        <dbReference type="ARBA" id="ARBA00022475"/>
    </source>
</evidence>
<evidence type="ECO:0000256" key="10">
    <source>
        <dbReference type="HAMAP-Rule" id="MF_01043"/>
    </source>
</evidence>
<dbReference type="SMART" id="SM01207">
    <property type="entry name" value="G3P_acyltransf"/>
    <property type="match status" value="1"/>
</dbReference>
<comment type="catalytic activity">
    <reaction evidence="10">
        <text>an acyl phosphate + sn-glycerol 3-phosphate = a 1-acyl-sn-glycero-3-phosphate + phosphate</text>
        <dbReference type="Rhea" id="RHEA:34075"/>
        <dbReference type="ChEBI" id="CHEBI:43474"/>
        <dbReference type="ChEBI" id="CHEBI:57597"/>
        <dbReference type="ChEBI" id="CHEBI:57970"/>
        <dbReference type="ChEBI" id="CHEBI:59918"/>
        <dbReference type="EC" id="2.3.1.275"/>
    </reaction>
</comment>
<evidence type="ECO:0000256" key="9">
    <source>
        <dbReference type="ARBA" id="ARBA00023264"/>
    </source>
</evidence>
<feature type="transmembrane region" description="Helical" evidence="10">
    <location>
        <begin position="64"/>
        <end position="87"/>
    </location>
</feature>
<keyword evidence="11" id="KW-0012">Acyltransferase</keyword>
<accession>A0A7W6CN61</accession>
<dbReference type="Proteomes" id="UP000582090">
    <property type="component" value="Unassembled WGS sequence"/>
</dbReference>
<evidence type="ECO:0000256" key="4">
    <source>
        <dbReference type="ARBA" id="ARBA00022692"/>
    </source>
</evidence>
<keyword evidence="12" id="KW-1185">Reference proteome</keyword>
<keyword evidence="8 10" id="KW-0594">Phospholipid biosynthesis</keyword>
<evidence type="ECO:0000313" key="11">
    <source>
        <dbReference type="EMBL" id="MBB3964078.1"/>
    </source>
</evidence>
<comment type="similarity">
    <text evidence="10">Belongs to the PlsY family.</text>
</comment>
<evidence type="ECO:0000256" key="7">
    <source>
        <dbReference type="ARBA" id="ARBA00023136"/>
    </source>
</evidence>
<feature type="transmembrane region" description="Helical" evidence="10">
    <location>
        <begin position="93"/>
        <end position="111"/>
    </location>
</feature>
<evidence type="ECO:0000313" key="12">
    <source>
        <dbReference type="Proteomes" id="UP000582090"/>
    </source>
</evidence>